<dbReference type="HOGENOM" id="CLU_713976_0_0_1"/>
<dbReference type="Proteomes" id="UP000008783">
    <property type="component" value="Unassembled WGS sequence"/>
</dbReference>
<dbReference type="RefSeq" id="XP_003335053.2">
    <property type="nucleotide sequence ID" value="XM_003335005.2"/>
</dbReference>
<accession>E3L259</accession>
<dbReference type="InParanoid" id="E3L259"/>
<dbReference type="InterPro" id="IPR038765">
    <property type="entry name" value="Papain-like_cys_pep_sf"/>
</dbReference>
<dbReference type="InterPro" id="IPR050704">
    <property type="entry name" value="Peptidase_C85-like"/>
</dbReference>
<dbReference type="OrthoDB" id="2502444at2759"/>
<feature type="compositionally biased region" description="Polar residues" evidence="1">
    <location>
        <begin position="173"/>
        <end position="189"/>
    </location>
</feature>
<dbReference type="Gene3D" id="3.90.70.80">
    <property type="match status" value="1"/>
</dbReference>
<evidence type="ECO:0000313" key="3">
    <source>
        <dbReference type="Proteomes" id="UP000008783"/>
    </source>
</evidence>
<sequence>MGMTCLVDMGKRRSIGANIVIVDDPQLACRAKMESYLVQHHTARVPRPTFKEDCQTCFVTLLSPGPDNRSGMGHQMIARQPTNINYGSPQLQTSLSQPMLRKMLLLCFTSLIMAEVTLVAGMEGIKAGAKFSTSDLKPEHTASYDVKAGKAQEEDHGVQRARGMRKSAMPTRTMHQARQSQSTSLNQSPASVAWPASSRIITFHSKWNSKGFAASSDHHNNYPPPVFYPIYQPQPPFHPHYHHAQFPEPAWGEPLHSNIHHHAGQENEVFSPSDSSVQSSDRKIKEVVEKLRGTKVTAKITSKNYWTPVEHLPEHYRTTDYIKEKNGLFRALAHFAYQDQEQYWRVRDELIAYIAKHPGQFEKYLTKKGEHDSIEVDDHLYRLSNGESIDGAELAAFSELYKLNLVVVSKKGDSLAAHQQVVDPSNNEFSGVILQDGHYQLLTHSKNPTIKIKS</sequence>
<protein>
    <recommendedName>
        <fullName evidence="4">OTU domain-containing protein</fullName>
    </recommendedName>
</protein>
<reference key="1">
    <citation type="submission" date="2007-01" db="EMBL/GenBank/DDBJ databases">
        <title>The Genome Sequence of Puccinia graminis f. sp. tritici Strain CRL 75-36-700-3.</title>
        <authorList>
            <consortium name="The Broad Institute Genome Sequencing Platform"/>
            <person name="Birren B."/>
            <person name="Lander E."/>
            <person name="Galagan J."/>
            <person name="Nusbaum C."/>
            <person name="Devon K."/>
            <person name="Cuomo C."/>
            <person name="Jaffe D."/>
            <person name="Butler J."/>
            <person name="Alvarez P."/>
            <person name="Gnerre S."/>
            <person name="Grabherr M."/>
            <person name="Mauceli E."/>
            <person name="Brockman W."/>
            <person name="Young S."/>
            <person name="LaButti K."/>
            <person name="Sykes S."/>
            <person name="DeCaprio D."/>
            <person name="Crawford M."/>
            <person name="Koehrsen M."/>
            <person name="Engels R."/>
            <person name="Montgomery P."/>
            <person name="Pearson M."/>
            <person name="Howarth C."/>
            <person name="Larson L."/>
            <person name="White J."/>
            <person name="Zeng Q."/>
            <person name="Kodira C."/>
            <person name="Yandava C."/>
            <person name="Alvarado L."/>
            <person name="O'Leary S."/>
            <person name="Szabo L."/>
            <person name="Dean R."/>
            <person name="Schein J."/>
        </authorList>
    </citation>
    <scope>NUCLEOTIDE SEQUENCE</scope>
    <source>
        <strain>CRL 75-36-700-3</strain>
    </source>
</reference>
<dbReference type="KEGG" id="pgr:PGTG_16660"/>
<organism evidence="2 3">
    <name type="scientific">Puccinia graminis f. sp. tritici (strain CRL 75-36-700-3 / race SCCL)</name>
    <name type="common">Black stem rust fungus</name>
    <dbReference type="NCBI Taxonomy" id="418459"/>
    <lineage>
        <taxon>Eukaryota</taxon>
        <taxon>Fungi</taxon>
        <taxon>Dikarya</taxon>
        <taxon>Basidiomycota</taxon>
        <taxon>Pucciniomycotina</taxon>
        <taxon>Pucciniomycetes</taxon>
        <taxon>Pucciniales</taxon>
        <taxon>Pucciniaceae</taxon>
        <taxon>Puccinia</taxon>
    </lineage>
</organism>
<dbReference type="VEuPathDB" id="FungiDB:PGTG_16660"/>
<evidence type="ECO:0000256" key="1">
    <source>
        <dbReference type="SAM" id="MobiDB-lite"/>
    </source>
</evidence>
<feature type="compositionally biased region" description="Basic and acidic residues" evidence="1">
    <location>
        <begin position="146"/>
        <end position="158"/>
    </location>
</feature>
<dbReference type="GO" id="GO:0004843">
    <property type="term" value="F:cysteine-type deubiquitinase activity"/>
    <property type="evidence" value="ECO:0000318"/>
    <property type="project" value="GO_Central"/>
</dbReference>
<reference evidence="3" key="2">
    <citation type="journal article" date="2011" name="Proc. Natl. Acad. Sci. U.S.A.">
        <title>Obligate biotrophy features unraveled by the genomic analysis of rust fungi.</title>
        <authorList>
            <person name="Duplessis S."/>
            <person name="Cuomo C.A."/>
            <person name="Lin Y.-C."/>
            <person name="Aerts A."/>
            <person name="Tisserant E."/>
            <person name="Veneault-Fourrey C."/>
            <person name="Joly D.L."/>
            <person name="Hacquard S."/>
            <person name="Amselem J."/>
            <person name="Cantarel B.L."/>
            <person name="Chiu R."/>
            <person name="Coutinho P.M."/>
            <person name="Feau N."/>
            <person name="Field M."/>
            <person name="Frey P."/>
            <person name="Gelhaye E."/>
            <person name="Goldberg J."/>
            <person name="Grabherr M.G."/>
            <person name="Kodira C.D."/>
            <person name="Kohler A."/>
            <person name="Kuees U."/>
            <person name="Lindquist E.A."/>
            <person name="Lucas S.M."/>
            <person name="Mago R."/>
            <person name="Mauceli E."/>
            <person name="Morin E."/>
            <person name="Murat C."/>
            <person name="Pangilinan J.L."/>
            <person name="Park R."/>
            <person name="Pearson M."/>
            <person name="Quesneville H."/>
            <person name="Rouhier N."/>
            <person name="Sakthikumar S."/>
            <person name="Salamov A.A."/>
            <person name="Schmutz J."/>
            <person name="Selles B."/>
            <person name="Shapiro H."/>
            <person name="Tanguay P."/>
            <person name="Tuskan G.A."/>
            <person name="Henrissat B."/>
            <person name="Van de Peer Y."/>
            <person name="Rouze P."/>
            <person name="Ellis J.G."/>
            <person name="Dodds P.N."/>
            <person name="Schein J.E."/>
            <person name="Zhong S."/>
            <person name="Hamelin R.C."/>
            <person name="Grigoriev I.V."/>
            <person name="Szabo L.J."/>
            <person name="Martin F."/>
        </authorList>
    </citation>
    <scope>NUCLEOTIDE SEQUENCE [LARGE SCALE GENOMIC DNA]</scope>
    <source>
        <strain evidence="3">CRL 75-36-700-3 / race SCCL</strain>
    </source>
</reference>
<evidence type="ECO:0000313" key="2">
    <source>
        <dbReference type="EMBL" id="EFP90634.2"/>
    </source>
</evidence>
<dbReference type="SUPFAM" id="SSF54001">
    <property type="entry name" value="Cysteine proteinases"/>
    <property type="match status" value="1"/>
</dbReference>
<dbReference type="AlphaFoldDB" id="E3L259"/>
<dbReference type="GeneID" id="10530534"/>
<feature type="region of interest" description="Disordered" evidence="1">
    <location>
        <begin position="146"/>
        <end position="189"/>
    </location>
</feature>
<evidence type="ECO:0008006" key="4">
    <source>
        <dbReference type="Google" id="ProtNLM"/>
    </source>
</evidence>
<dbReference type="PANTHER" id="PTHR12419:SF10">
    <property type="entry name" value="DEUBIQUITINASE OTUD6B"/>
    <property type="match status" value="1"/>
</dbReference>
<dbReference type="CDD" id="cd22744">
    <property type="entry name" value="OTU"/>
    <property type="match status" value="1"/>
</dbReference>
<name>E3L259_PUCGT</name>
<keyword evidence="3" id="KW-1185">Reference proteome</keyword>
<gene>
    <name evidence="2" type="ORF">PGTG_16660</name>
</gene>
<dbReference type="PANTHER" id="PTHR12419">
    <property type="entry name" value="OTU DOMAIN CONTAINING PROTEIN"/>
    <property type="match status" value="1"/>
</dbReference>
<dbReference type="EMBL" id="DS178335">
    <property type="protein sequence ID" value="EFP90634.2"/>
    <property type="molecule type" value="Genomic_DNA"/>
</dbReference>
<proteinExistence type="predicted"/>